<comment type="caution">
    <text evidence="6">The sequence shown here is derived from an EMBL/GenBank/DDBJ whole genome shotgun (WGS) entry which is preliminary data.</text>
</comment>
<keyword evidence="5" id="KW-0067">ATP-binding</keyword>
<keyword evidence="4" id="KW-0547">Nucleotide-binding</keyword>
<dbReference type="GO" id="GO:0015630">
    <property type="term" value="C:microtubule cytoskeleton"/>
    <property type="evidence" value="ECO:0007669"/>
    <property type="project" value="TreeGrafter"/>
</dbReference>
<evidence type="ECO:0000256" key="2">
    <source>
        <dbReference type="ARBA" id="ARBA00022490"/>
    </source>
</evidence>
<evidence type="ECO:0000256" key="3">
    <source>
        <dbReference type="ARBA" id="ARBA00022598"/>
    </source>
</evidence>
<dbReference type="GO" id="GO:0005737">
    <property type="term" value="C:cytoplasm"/>
    <property type="evidence" value="ECO:0007669"/>
    <property type="project" value="UniProtKB-SubCell"/>
</dbReference>
<sequence length="631" mass="74125">MSLIKYTFKVWIFSKIMINLTGFSIPESFVRGEKPIQFRTIRAMNKDKLEEIRRKEVRLRQQLRERFISDKYSPTRISILEKPTKRFHQNELFISSEKKKIVRRALDLKAKTIKFSRPSTSPNNEGLLLQTCALVQSKNTHSDDKLSINLPLFFSTPQLPKINNTLENWKICNGIPKDSKIFIINGNYPVLREAFLQRGWAENTDPESMHFDIKWARNPRVPADIRDWQMINHFPRNIELAAKWNFCENIKKLPKNTKFNPLKFFPRCFKIGSKENEEFYEHYKALKALGILKSYVEGKEDYCYEKILVSSRVCQRWAFDIEKNPTGERAKPLSLVLTIEWRILNSNNQNEMASELSKLHLQSIPSAQDLPSYAASSLSAIKNADPQFYINGKRDIWIVKPGRKSRGRGIALFDNIDQIRQYTSGSKYWVIQKYIENPLIIQKKKFDIRQWVLISNSDPLTVWIYQDCYLRFAVDDYQLDRLENKYMHLTNNSIVKNSDNFEDAEIVGCMWHINQLKEYFEENWQRNVWQDEIFPKIRKIVKMSLMSVGNLGRRQSSFEIFGYDLMIDENLQPWLIEINSSPAMDYSTPVTEVLVKEVLRDAVKVVIDHAADDSCDTGKFVLCYKARSRIK</sequence>
<accession>A0AAU9IQG0</accession>
<keyword evidence="3" id="KW-0436">Ligase</keyword>
<evidence type="ECO:0000313" key="6">
    <source>
        <dbReference type="EMBL" id="CAG9317781.1"/>
    </source>
</evidence>
<organism evidence="6 7">
    <name type="scientific">Blepharisma stoltei</name>
    <dbReference type="NCBI Taxonomy" id="1481888"/>
    <lineage>
        <taxon>Eukaryota</taxon>
        <taxon>Sar</taxon>
        <taxon>Alveolata</taxon>
        <taxon>Ciliophora</taxon>
        <taxon>Postciliodesmatophora</taxon>
        <taxon>Heterotrichea</taxon>
        <taxon>Heterotrichida</taxon>
        <taxon>Blepharismidae</taxon>
        <taxon>Blepharisma</taxon>
    </lineage>
</organism>
<dbReference type="PANTHER" id="PTHR45870:SF2">
    <property type="entry name" value="TUBULIN MONOGLYCYLASE TTLL3"/>
    <property type="match status" value="1"/>
</dbReference>
<proteinExistence type="predicted"/>
<evidence type="ECO:0000313" key="7">
    <source>
        <dbReference type="Proteomes" id="UP001162131"/>
    </source>
</evidence>
<evidence type="ECO:0000256" key="5">
    <source>
        <dbReference type="ARBA" id="ARBA00022840"/>
    </source>
</evidence>
<dbReference type="AlphaFoldDB" id="A0AAU9IQG0"/>
<evidence type="ECO:0000256" key="1">
    <source>
        <dbReference type="ARBA" id="ARBA00004496"/>
    </source>
</evidence>
<dbReference type="PANTHER" id="PTHR45870">
    <property type="entry name" value="TUBULIN MONOGLYCYLASE TTLL3"/>
    <property type="match status" value="1"/>
</dbReference>
<dbReference type="EMBL" id="CAJZBQ010000018">
    <property type="protein sequence ID" value="CAG9317781.1"/>
    <property type="molecule type" value="Genomic_DNA"/>
</dbReference>
<dbReference type="Gene3D" id="3.30.470.20">
    <property type="entry name" value="ATP-grasp fold, B domain"/>
    <property type="match status" value="1"/>
</dbReference>
<dbReference type="InterPro" id="IPR004344">
    <property type="entry name" value="TTL/TTLL_fam"/>
</dbReference>
<evidence type="ECO:0000256" key="4">
    <source>
        <dbReference type="ARBA" id="ARBA00022741"/>
    </source>
</evidence>
<gene>
    <name evidence="6" type="ORF">BSTOLATCC_MIC19023</name>
</gene>
<dbReference type="PROSITE" id="PS51221">
    <property type="entry name" value="TTL"/>
    <property type="match status" value="1"/>
</dbReference>
<comment type="subcellular location">
    <subcellularLocation>
        <location evidence="1">Cytoplasm</location>
    </subcellularLocation>
</comment>
<protein>
    <submittedName>
        <fullName evidence="6">Uncharacterized protein</fullName>
    </submittedName>
</protein>
<dbReference type="Pfam" id="PF03133">
    <property type="entry name" value="TTL"/>
    <property type="match status" value="1"/>
</dbReference>
<dbReference type="SUPFAM" id="SSF56059">
    <property type="entry name" value="Glutathione synthetase ATP-binding domain-like"/>
    <property type="match status" value="1"/>
</dbReference>
<dbReference type="Proteomes" id="UP001162131">
    <property type="component" value="Unassembled WGS sequence"/>
</dbReference>
<dbReference type="InterPro" id="IPR051437">
    <property type="entry name" value="TTLL_monoglycylase"/>
</dbReference>
<name>A0AAU9IQG0_9CILI</name>
<keyword evidence="7" id="KW-1185">Reference proteome</keyword>
<keyword evidence="2" id="KW-0963">Cytoplasm</keyword>
<reference evidence="6" key="1">
    <citation type="submission" date="2021-09" db="EMBL/GenBank/DDBJ databases">
        <authorList>
            <consortium name="AG Swart"/>
            <person name="Singh M."/>
            <person name="Singh A."/>
            <person name="Seah K."/>
            <person name="Emmerich C."/>
        </authorList>
    </citation>
    <scope>NUCLEOTIDE SEQUENCE</scope>
    <source>
        <strain evidence="6">ATCC30299</strain>
    </source>
</reference>
<dbReference type="GO" id="GO:0005524">
    <property type="term" value="F:ATP binding"/>
    <property type="evidence" value="ECO:0007669"/>
    <property type="project" value="UniProtKB-KW"/>
</dbReference>
<dbReference type="GO" id="GO:0070736">
    <property type="term" value="F:protein-glycine ligase activity, initiating"/>
    <property type="evidence" value="ECO:0007669"/>
    <property type="project" value="TreeGrafter"/>
</dbReference>